<evidence type="ECO:0000256" key="1">
    <source>
        <dbReference type="ARBA" id="ARBA00022603"/>
    </source>
</evidence>
<evidence type="ECO:0000259" key="12">
    <source>
        <dbReference type="Pfam" id="PF00588"/>
    </source>
</evidence>
<dbReference type="Pfam" id="PF00588">
    <property type="entry name" value="SpoU_methylase"/>
    <property type="match status" value="1"/>
</dbReference>
<organism evidence="13 14">
    <name type="scientific">Polysphondylium violaceum</name>
    <dbReference type="NCBI Taxonomy" id="133409"/>
    <lineage>
        <taxon>Eukaryota</taxon>
        <taxon>Amoebozoa</taxon>
        <taxon>Evosea</taxon>
        <taxon>Eumycetozoa</taxon>
        <taxon>Dictyostelia</taxon>
        <taxon>Dictyosteliales</taxon>
        <taxon>Dictyosteliaceae</taxon>
        <taxon>Polysphondylium</taxon>
    </lineage>
</organism>
<comment type="caution">
    <text evidence="13">The sequence shown here is derived from an EMBL/GenBank/DDBJ whole genome shotgun (WGS) entry which is preliminary data.</text>
</comment>
<evidence type="ECO:0000256" key="11">
    <source>
        <dbReference type="SAM" id="MobiDB-lite"/>
    </source>
</evidence>
<evidence type="ECO:0000256" key="8">
    <source>
        <dbReference type="ARBA" id="ARBA00093594"/>
    </source>
</evidence>
<name>A0A8J4PL80_9MYCE</name>
<protein>
    <recommendedName>
        <fullName evidence="9">tRNA (guanosine(18)-2'-O)-methyltransferase TARBP1</fullName>
        <ecNumber evidence="8">2.1.1.34</ecNumber>
    </recommendedName>
    <alternativeName>
        <fullName evidence="10">TAR RNA-binding protein 1</fullName>
    </alternativeName>
</protein>
<gene>
    <name evidence="13" type="ORF">CYY_008683</name>
</gene>
<dbReference type="Gene3D" id="3.40.1280.10">
    <property type="match status" value="1"/>
</dbReference>
<dbReference type="InterPro" id="IPR029026">
    <property type="entry name" value="tRNA_m1G_MTases_N"/>
</dbReference>
<comment type="function">
    <text evidence="7">S-adenosyl-L-methionine-dependent 2'-O-ribose methyltransferase that catalyzes the formation of 2'-O-methylguanosine at position 18 (Gm18) in a subset of tRNA. Selectively mediates Gm18 methylation of tRNAGln-TTG/CTG and tRNASer-TGA/GCT. Gm18 modification can enhance the stability of modified tRNAs.</text>
</comment>
<evidence type="ECO:0000256" key="7">
    <source>
        <dbReference type="ARBA" id="ARBA00093361"/>
    </source>
</evidence>
<sequence>MNFNLIQFLKDIYSSTNQINGTKSLVNSIFYLVPNIEKHQLLADVKQYILTTTTTTTTNNSDNQFILFLLSIIYDIIDYQKQESTSLNEIINEILKIYINYFINSNQQNEMNQLSNIISKIIEKVSSVEIFNTFIDLIKYQLENTSNNNKLGYYIIHQIVNNDISSDDSSIISTKFYSILVPVLIDNLENYTIIGQHSKQQSLIILSKIMLDKGVLGKEIELQLEQQYNQEWLPNLWRAITTNSKDIYEKLKLAFFFHGCYFDCIVKYFKKKEPIPFNLLAQPQYWEILYQSLIDKDSLPRKQGIHLLKNTISLAQPIWKQFLPQNWSTKQWNLFYSLYESFDETKSHLFIPVWVQMNNLLNDSQDSFTNLSNPKSIYFWIGILFLRGFNHVNINIRKRVIADCLSSDFISNNLISIPFDKFSSQIINSFDSLEISTIYENENKLLLKFLSNIFKNNSNIEYLEILIQYLATNVGETKTIVIFLNCLKPILFGYKITTSILESCRNLLNTHPIAMAPINVVLSESVLDFLLAFEMDQSLNISFILLSKIFSSLSKYLVQQKKNLIQEWLPKSNWIINQVVSDFNQLVIGQEENYETLELSIHSVIRALGLCENDQVLGFCKNQIKNCNNEKVYTLSVQIIFQEFNNQIELLDQIYNEIYNYQFIINSIKNYINNQEENFDQILNQFKFIESISKLSTFSKIQDLQFIQYIENLILNNQSFDLKKLSIILLVYHLNNNIKFDNDNQILESLLKLEPKYKFDSTISFILPKFIQFKWLSISNLLQRQEKEKIETENLKIIFKECINNLDNATGFVLVPIFECLKICIDNNVMEDMENMFKQIYLSYSDSSRKPISLTKSFINLLFHPTLFKTTESIPLVKEYLEKTLNDWGESVRISCGLLGHCCAIWASNPECLDEFINEIIDLCLLTSEDRLVIEDEEDQNHTLFNNHGYIIRWFVSQLEGEKTKSFVEKLMIELLELNFKPEFSKREYSQQSKTNKMKCKLWRTLCSLTHIIDLNQGSMEFYSKVNNTMWKTLELKNHGNVRYLIQLFIINILIKASQSQIDNNGKELIDRIENAINSDYQMSASLIIISSSYLYYLLNKQFSNQSLILNLFKMIIPWTTDFHHAVRTTAQLAIYSILSKKYEILKEFNDNDMLKSMYHYLDTHKIQKRLREKQTLFIQNDDPLFKTLAENILTSNTNTIQDENEEEENNGPVGNNNDDDDDFGQLSVNQDESIIPMSLLDISKRLIKDFQVSFQNNIINHETKNPPNTIAEKVLIQENNTDDDSDILDFQKRITPWQWVQKLEEHHQINNNNSNNNNNNKNNSKRQSMIIVGTFIENTPNLAGLIRTCEIFNVEQVAIPNIKLLNDPQFQRVSVSAEKWVPTIEVTKPNLISYLTLKKKEGYSILGVEQTSQSKNLSTFEFPKKCVLLLGQEQNGIPAEYLNIVDYCIEIPQLGQIRSLNVHVSASIMIWEYTQQQILASNNNN</sequence>
<keyword evidence="3" id="KW-0949">S-adenosyl-L-methionine</keyword>
<dbReference type="Proteomes" id="UP000695562">
    <property type="component" value="Unassembled WGS sequence"/>
</dbReference>
<evidence type="ECO:0000256" key="5">
    <source>
        <dbReference type="ARBA" id="ARBA00022990"/>
    </source>
</evidence>
<proteinExistence type="predicted"/>
<dbReference type="PANTHER" id="PTHR12029">
    <property type="entry name" value="RNA METHYLTRANSFERASE"/>
    <property type="match status" value="1"/>
</dbReference>
<dbReference type="InterPro" id="IPR029028">
    <property type="entry name" value="Alpha/beta_knot_MTases"/>
</dbReference>
<dbReference type="EC" id="2.1.1.34" evidence="8"/>
<evidence type="ECO:0000313" key="14">
    <source>
        <dbReference type="Proteomes" id="UP000695562"/>
    </source>
</evidence>
<feature type="region of interest" description="Disordered" evidence="11">
    <location>
        <begin position="1197"/>
        <end position="1227"/>
    </location>
</feature>
<dbReference type="SUPFAM" id="SSF75217">
    <property type="entry name" value="alpha/beta knot"/>
    <property type="match status" value="1"/>
</dbReference>
<dbReference type="InterPro" id="IPR044748">
    <property type="entry name" value="Trm3/TARBP1_C"/>
</dbReference>
<dbReference type="InterPro" id="IPR045330">
    <property type="entry name" value="TRM3/TARBP1"/>
</dbReference>
<dbReference type="GO" id="GO:0141100">
    <property type="term" value="F:tRNA (guanine(18)-2'-O)-methyltransferase activity"/>
    <property type="evidence" value="ECO:0007669"/>
    <property type="project" value="UniProtKB-EC"/>
</dbReference>
<evidence type="ECO:0000256" key="9">
    <source>
        <dbReference type="ARBA" id="ARBA00093636"/>
    </source>
</evidence>
<dbReference type="CDD" id="cd18091">
    <property type="entry name" value="SpoU-like_TRM3-like"/>
    <property type="match status" value="1"/>
</dbReference>
<accession>A0A8J4PL80</accession>
<dbReference type="GO" id="GO:0030488">
    <property type="term" value="P:tRNA methylation"/>
    <property type="evidence" value="ECO:0007669"/>
    <property type="project" value="InterPro"/>
</dbReference>
<keyword evidence="1" id="KW-0489">Methyltransferase</keyword>
<comment type="catalytic activity">
    <reaction evidence="6">
        <text>guanosine(18) in tRNA + S-adenosyl-L-methionine = 2'-O-methylguanosine(18) in tRNA + S-adenosyl-L-homocysteine + H(+)</text>
        <dbReference type="Rhea" id="RHEA:20077"/>
        <dbReference type="Rhea" id="RHEA-COMP:10190"/>
        <dbReference type="Rhea" id="RHEA-COMP:10192"/>
        <dbReference type="ChEBI" id="CHEBI:15378"/>
        <dbReference type="ChEBI" id="CHEBI:57856"/>
        <dbReference type="ChEBI" id="CHEBI:59789"/>
        <dbReference type="ChEBI" id="CHEBI:74269"/>
        <dbReference type="ChEBI" id="CHEBI:74445"/>
        <dbReference type="EC" id="2.1.1.34"/>
    </reaction>
    <physiologicalReaction direction="left-to-right" evidence="6">
        <dbReference type="Rhea" id="RHEA:20078"/>
    </physiologicalReaction>
</comment>
<evidence type="ECO:0000256" key="3">
    <source>
        <dbReference type="ARBA" id="ARBA00022691"/>
    </source>
</evidence>
<dbReference type="PANTHER" id="PTHR12029:SF49">
    <property type="entry name" value="TRNA_RRNA METHYLTRANSFERASE SPOU FAMILY PROTEIN"/>
    <property type="match status" value="1"/>
</dbReference>
<evidence type="ECO:0000256" key="4">
    <source>
        <dbReference type="ARBA" id="ARBA00022884"/>
    </source>
</evidence>
<feature type="domain" description="tRNA/rRNA methyltransferase SpoU type" evidence="12">
    <location>
        <begin position="1330"/>
        <end position="1471"/>
    </location>
</feature>
<dbReference type="EMBL" id="AJWJ01000559">
    <property type="protein sequence ID" value="KAF2070000.1"/>
    <property type="molecule type" value="Genomic_DNA"/>
</dbReference>
<reference evidence="13" key="1">
    <citation type="submission" date="2020-01" db="EMBL/GenBank/DDBJ databases">
        <title>Development of genomics and gene disruption for Polysphondylium violaceum indicates a role for the polyketide synthase stlB in stalk morphogenesis.</title>
        <authorList>
            <person name="Narita B."/>
            <person name="Kawabe Y."/>
            <person name="Kin K."/>
            <person name="Saito T."/>
            <person name="Gibbs R."/>
            <person name="Kuspa A."/>
            <person name="Muzny D."/>
            <person name="Queller D."/>
            <person name="Richards S."/>
            <person name="Strassman J."/>
            <person name="Sucgang R."/>
            <person name="Worley K."/>
            <person name="Schaap P."/>
        </authorList>
    </citation>
    <scope>NUCLEOTIDE SEQUENCE</scope>
    <source>
        <strain evidence="13">QSvi11</strain>
    </source>
</reference>
<evidence type="ECO:0000313" key="13">
    <source>
        <dbReference type="EMBL" id="KAF2070000.1"/>
    </source>
</evidence>
<evidence type="ECO:0000256" key="10">
    <source>
        <dbReference type="ARBA" id="ARBA00093656"/>
    </source>
</evidence>
<dbReference type="InterPro" id="IPR001537">
    <property type="entry name" value="SpoU_MeTrfase"/>
</dbReference>
<evidence type="ECO:0000256" key="2">
    <source>
        <dbReference type="ARBA" id="ARBA00022679"/>
    </source>
</evidence>
<evidence type="ECO:0000256" key="6">
    <source>
        <dbReference type="ARBA" id="ARBA00093266"/>
    </source>
</evidence>
<dbReference type="FunFam" id="3.40.1280.10:FF:000010">
    <property type="entry name" value="probable methyltransferase TARBP1"/>
    <property type="match status" value="1"/>
</dbReference>
<keyword evidence="4" id="KW-0694">RNA-binding</keyword>
<dbReference type="OrthoDB" id="241340at2759"/>
<keyword evidence="2" id="KW-0808">Transferase</keyword>
<keyword evidence="14" id="KW-1185">Reference proteome</keyword>
<keyword evidence="5" id="KW-0007">Acetylation</keyword>
<dbReference type="GO" id="GO:0003723">
    <property type="term" value="F:RNA binding"/>
    <property type="evidence" value="ECO:0007669"/>
    <property type="project" value="UniProtKB-KW"/>
</dbReference>